<dbReference type="PANTHER" id="PTHR12788:SF10">
    <property type="entry name" value="PROTEIN-TYROSINE SULFOTRANSFERASE"/>
    <property type="match status" value="1"/>
</dbReference>
<dbReference type="GO" id="GO:0008476">
    <property type="term" value="F:protein-tyrosine sulfotransferase activity"/>
    <property type="evidence" value="ECO:0007669"/>
    <property type="project" value="InterPro"/>
</dbReference>
<proteinExistence type="predicted"/>
<organism evidence="2 3">
    <name type="scientific">Arenimonas oryziterrae DSM 21050 = YC6267</name>
    <dbReference type="NCBI Taxonomy" id="1121015"/>
    <lineage>
        <taxon>Bacteria</taxon>
        <taxon>Pseudomonadati</taxon>
        <taxon>Pseudomonadota</taxon>
        <taxon>Gammaproteobacteria</taxon>
        <taxon>Lysobacterales</taxon>
        <taxon>Lysobacteraceae</taxon>
        <taxon>Arenimonas</taxon>
    </lineage>
</organism>
<comment type="caution">
    <text evidence="2">The sequence shown here is derived from an EMBL/GenBank/DDBJ whole genome shotgun (WGS) entry which is preliminary data.</text>
</comment>
<dbReference type="Gene3D" id="3.40.50.300">
    <property type="entry name" value="P-loop containing nucleotide triphosphate hydrolases"/>
    <property type="match status" value="1"/>
</dbReference>
<evidence type="ECO:0000256" key="1">
    <source>
        <dbReference type="ARBA" id="ARBA00022679"/>
    </source>
</evidence>
<keyword evidence="3" id="KW-1185">Reference proteome</keyword>
<dbReference type="RefSeq" id="WP_022968367.1">
    <property type="nucleotide sequence ID" value="NZ_ATVD01000001.1"/>
</dbReference>
<dbReference type="EMBL" id="AVCI01000005">
    <property type="protein sequence ID" value="KFN43502.1"/>
    <property type="molecule type" value="Genomic_DNA"/>
</dbReference>
<dbReference type="Proteomes" id="UP000029385">
    <property type="component" value="Unassembled WGS sequence"/>
</dbReference>
<dbReference type="InterPro" id="IPR026634">
    <property type="entry name" value="TPST-like"/>
</dbReference>
<dbReference type="Gene3D" id="1.25.40.10">
    <property type="entry name" value="Tetratricopeptide repeat domain"/>
    <property type="match status" value="2"/>
</dbReference>
<evidence type="ECO:0000313" key="3">
    <source>
        <dbReference type="Proteomes" id="UP000029385"/>
    </source>
</evidence>
<dbReference type="SUPFAM" id="SSF48452">
    <property type="entry name" value="TPR-like"/>
    <property type="match status" value="1"/>
</dbReference>
<dbReference type="PATRIC" id="fig|1121015.4.peg.1391"/>
<evidence type="ECO:0000313" key="2">
    <source>
        <dbReference type="EMBL" id="KFN43502.1"/>
    </source>
</evidence>
<accession>A0A091AW55</accession>
<dbReference type="SUPFAM" id="SSF52540">
    <property type="entry name" value="P-loop containing nucleoside triphosphate hydrolases"/>
    <property type="match status" value="1"/>
</dbReference>
<dbReference type="eggNOG" id="COG0457">
    <property type="taxonomic scope" value="Bacteria"/>
</dbReference>
<name>A0A091AW55_9GAMM</name>
<evidence type="ECO:0008006" key="4">
    <source>
        <dbReference type="Google" id="ProtNLM"/>
    </source>
</evidence>
<dbReference type="InterPro" id="IPR011990">
    <property type="entry name" value="TPR-like_helical_dom_sf"/>
</dbReference>
<keyword evidence="1" id="KW-0808">Transferase</keyword>
<sequence length="519" mass="57488">MNNEWRRVQTLFASGDVAEAARVAEKAVRNGPAPLAVHLLLIAAYLKLDRYRDAARTAAHAAKRPPAQPGELIELAKRLLYFNLSGALVDVAKRLLAGPVWHVGAEADLAALVSMVGEQTIASALLDRAARVAGINGAVLYNRSQMRLYRGQMAEAEADLRQALKLEPGVAKSHWALSKLPKASISDADIAAIQALAKGPLRDSPDEAFLQYALFNHLDRRDRVDEAWTALARACEVKRRSLSYDTGNSRVLFEALIARFPVGADLALALPTTTGPTPIFVVGMHRSGTTLLERILGNHSEVTEAGELYDFPAQLRWAIGRHFNGPSDIAVVEAYDSIDFPALGQRYLDQVRWRANGKPFLVDKLPSNFINAGYLQRALPQAKILHMRRNAMDTCFSNLKELFSNACAYSYDQDELADYFSLYRRLTAHWQQALPGYVLDVSYEELTADPEGQARRILAFCGLDWQPGCIDVGSNTRAVNTASSAQVREPIHRRNVEAWRRYAPHLTRLQARLAENGLI</sequence>
<gene>
    <name evidence="2" type="ORF">N789_09515</name>
</gene>
<protein>
    <recommendedName>
        <fullName evidence="4">Sulfotransferase</fullName>
    </recommendedName>
</protein>
<dbReference type="AlphaFoldDB" id="A0A091AW55"/>
<reference evidence="2 3" key="1">
    <citation type="submission" date="2013-09" db="EMBL/GenBank/DDBJ databases">
        <title>Genome sequencing of Arenimonas oryziterrae.</title>
        <authorList>
            <person name="Chen F."/>
            <person name="Wang G."/>
        </authorList>
    </citation>
    <scope>NUCLEOTIDE SEQUENCE [LARGE SCALE GENOMIC DNA]</scope>
    <source>
        <strain evidence="2 3">YC6267</strain>
    </source>
</reference>
<dbReference type="PANTHER" id="PTHR12788">
    <property type="entry name" value="PROTEIN-TYROSINE SULFOTRANSFERASE 2"/>
    <property type="match status" value="1"/>
</dbReference>
<dbReference type="Pfam" id="PF13469">
    <property type="entry name" value="Sulfotransfer_3"/>
    <property type="match status" value="1"/>
</dbReference>
<dbReference type="InterPro" id="IPR027417">
    <property type="entry name" value="P-loop_NTPase"/>
</dbReference>
<dbReference type="STRING" id="1121015.GCA_000420545_00715"/>